<dbReference type="Proteomes" id="UP001501231">
    <property type="component" value="Unassembled WGS sequence"/>
</dbReference>
<keyword evidence="1" id="KW-0472">Membrane</keyword>
<evidence type="ECO:0000256" key="1">
    <source>
        <dbReference type="SAM" id="Phobius"/>
    </source>
</evidence>
<sequence length="114" mass="11598">MLDVMITWTTELVHHVAALAPGDPSPGGPTIPNPGQGAEPPFGNVVTTLLKWGMWGAFSLCVAGFIIIGARMGIQHKRGEGGGHMASLAITGFACALIATAYTIVTQIVASAGG</sequence>
<evidence type="ECO:0008006" key="4">
    <source>
        <dbReference type="Google" id="ProtNLM"/>
    </source>
</evidence>
<organism evidence="2 3">
    <name type="scientific">Actinomadura vinacea</name>
    <dbReference type="NCBI Taxonomy" id="115336"/>
    <lineage>
        <taxon>Bacteria</taxon>
        <taxon>Bacillati</taxon>
        <taxon>Actinomycetota</taxon>
        <taxon>Actinomycetes</taxon>
        <taxon>Streptosporangiales</taxon>
        <taxon>Thermomonosporaceae</taxon>
        <taxon>Actinomadura</taxon>
    </lineage>
</organism>
<evidence type="ECO:0000313" key="3">
    <source>
        <dbReference type="Proteomes" id="UP001501231"/>
    </source>
</evidence>
<gene>
    <name evidence="2" type="ORF">GCM10010191_03520</name>
</gene>
<feature type="transmembrane region" description="Helical" evidence="1">
    <location>
        <begin position="52"/>
        <end position="74"/>
    </location>
</feature>
<accession>A0ABN3IB23</accession>
<keyword evidence="1" id="KW-0812">Transmembrane</keyword>
<comment type="caution">
    <text evidence="2">The sequence shown here is derived from an EMBL/GenBank/DDBJ whole genome shotgun (WGS) entry which is preliminary data.</text>
</comment>
<protein>
    <recommendedName>
        <fullName evidence="4">DUF4190 domain-containing protein</fullName>
    </recommendedName>
</protein>
<reference evidence="2 3" key="1">
    <citation type="journal article" date="2019" name="Int. J. Syst. Evol. Microbiol.">
        <title>The Global Catalogue of Microorganisms (GCM) 10K type strain sequencing project: providing services to taxonomists for standard genome sequencing and annotation.</title>
        <authorList>
            <consortium name="The Broad Institute Genomics Platform"/>
            <consortium name="The Broad Institute Genome Sequencing Center for Infectious Disease"/>
            <person name="Wu L."/>
            <person name="Ma J."/>
        </authorList>
    </citation>
    <scope>NUCLEOTIDE SEQUENCE [LARGE SCALE GENOMIC DNA]</scope>
    <source>
        <strain evidence="2 3">JCM 3325</strain>
    </source>
</reference>
<proteinExistence type="predicted"/>
<keyword evidence="3" id="KW-1185">Reference proteome</keyword>
<feature type="transmembrane region" description="Helical" evidence="1">
    <location>
        <begin position="86"/>
        <end position="110"/>
    </location>
</feature>
<evidence type="ECO:0000313" key="2">
    <source>
        <dbReference type="EMBL" id="GAA2399706.1"/>
    </source>
</evidence>
<dbReference type="EMBL" id="BAAARW010000001">
    <property type="protein sequence ID" value="GAA2399706.1"/>
    <property type="molecule type" value="Genomic_DNA"/>
</dbReference>
<name>A0ABN3IB23_9ACTN</name>
<dbReference type="RefSeq" id="WP_344586494.1">
    <property type="nucleotide sequence ID" value="NZ_BAAARW010000001.1"/>
</dbReference>
<keyword evidence="1" id="KW-1133">Transmembrane helix</keyword>